<name>A0A423H7D5_9PSED</name>
<gene>
    <name evidence="1" type="ORF">BK659_12750</name>
</gene>
<proteinExistence type="predicted"/>
<evidence type="ECO:0000313" key="1">
    <source>
        <dbReference type="EMBL" id="RON09100.1"/>
    </source>
</evidence>
<dbReference type="Proteomes" id="UP000286071">
    <property type="component" value="Unassembled WGS sequence"/>
</dbReference>
<accession>A0A423H7D5</accession>
<protein>
    <submittedName>
        <fullName evidence="1">Uncharacterized protein</fullName>
    </submittedName>
</protein>
<sequence>MDQCRQILYLSMQFDMPVKISDVAEKFSPGTIAKIRYRLAHQVQANADHAYVSHVIQQGTTNTWLQHDHSSQPLRHLPQRRQQVAIVDTQKTRLHQYAMTQTMGAQVIQILRKRGIVVRGVAPCNGQLQPPAKDMSMGIDASDRC</sequence>
<organism evidence="1 2">
    <name type="scientific">Pseudomonas brassicacearum</name>
    <dbReference type="NCBI Taxonomy" id="930166"/>
    <lineage>
        <taxon>Bacteria</taxon>
        <taxon>Pseudomonadati</taxon>
        <taxon>Pseudomonadota</taxon>
        <taxon>Gammaproteobacteria</taxon>
        <taxon>Pseudomonadales</taxon>
        <taxon>Pseudomonadaceae</taxon>
        <taxon>Pseudomonas</taxon>
    </lineage>
</organism>
<evidence type="ECO:0000313" key="2">
    <source>
        <dbReference type="Proteomes" id="UP000286071"/>
    </source>
</evidence>
<dbReference type="AlphaFoldDB" id="A0A423H7D5"/>
<reference evidence="1 2" key="1">
    <citation type="submission" date="2016-10" db="EMBL/GenBank/DDBJ databases">
        <title>Comparative genome analysis of multiple Pseudomonas spp. focuses on biocontrol and plant growth promoting traits.</title>
        <authorList>
            <person name="Tao X.-Y."/>
            <person name="Taylor C.G."/>
        </authorList>
    </citation>
    <scope>NUCLEOTIDE SEQUENCE [LARGE SCALE GENOMIC DNA]</scope>
    <source>
        <strain evidence="1 2">48H11</strain>
    </source>
</reference>
<dbReference type="EMBL" id="MOBJ01000008">
    <property type="protein sequence ID" value="RON09100.1"/>
    <property type="molecule type" value="Genomic_DNA"/>
</dbReference>
<comment type="caution">
    <text evidence="1">The sequence shown here is derived from an EMBL/GenBank/DDBJ whole genome shotgun (WGS) entry which is preliminary data.</text>
</comment>